<feature type="signal peptide" evidence="1">
    <location>
        <begin position="1"/>
        <end position="28"/>
    </location>
</feature>
<dbReference type="RefSeq" id="WP_173840376.1">
    <property type="nucleotide sequence ID" value="NZ_JAAILW010000010.1"/>
</dbReference>
<evidence type="ECO:0000256" key="1">
    <source>
        <dbReference type="SAM" id="SignalP"/>
    </source>
</evidence>
<feature type="chain" id="PRO_5043331592" evidence="1">
    <location>
        <begin position="29"/>
        <end position="145"/>
    </location>
</feature>
<keyword evidence="1" id="KW-0732">Signal</keyword>
<dbReference type="EMBL" id="JAAILW010000010">
    <property type="protein sequence ID" value="NSC27093.1"/>
    <property type="molecule type" value="Genomic_DNA"/>
</dbReference>
<evidence type="ECO:0000313" key="3">
    <source>
        <dbReference type="Proteomes" id="UP001193670"/>
    </source>
</evidence>
<reference evidence="2" key="2">
    <citation type="submission" date="2020-02" db="EMBL/GenBank/DDBJ databases">
        <authorList>
            <person name="Littmann E."/>
            <person name="Sorbara M."/>
        </authorList>
    </citation>
    <scope>NUCLEOTIDE SEQUENCE</scope>
    <source>
        <strain evidence="2">MSK.17.79</strain>
    </source>
</reference>
<accession>A0AAX0BH08</accession>
<gene>
    <name evidence="2" type="ORF">G4319_07010</name>
</gene>
<protein>
    <submittedName>
        <fullName evidence="2">Uncharacterized protein</fullName>
    </submittedName>
</protein>
<dbReference type="AlphaFoldDB" id="A0AAX0BH08"/>
<name>A0AAX0BH08_9FIRM</name>
<reference evidence="2" key="1">
    <citation type="journal article" date="2020" name="Cell Host Microbe">
        <title>Functional and Genomic Variation between Human-Derived Isolates of Lachnospiraceae Reveals Inter- and Intra-Species Diversity.</title>
        <authorList>
            <person name="Sorbara M.T."/>
            <person name="Littmann E.R."/>
            <person name="Fontana E."/>
            <person name="Moody T.U."/>
            <person name="Kohout C.E."/>
            <person name="Gjonbalaj M."/>
            <person name="Eaton V."/>
            <person name="Seok R."/>
            <person name="Leiner I.M."/>
            <person name="Pamer E.G."/>
        </authorList>
    </citation>
    <scope>NUCLEOTIDE SEQUENCE</scope>
    <source>
        <strain evidence="2">MSK.17.79</strain>
    </source>
</reference>
<organism evidence="2 3">
    <name type="scientific">Agathobacter rectalis</name>
    <dbReference type="NCBI Taxonomy" id="39491"/>
    <lineage>
        <taxon>Bacteria</taxon>
        <taxon>Bacillati</taxon>
        <taxon>Bacillota</taxon>
        <taxon>Clostridia</taxon>
        <taxon>Lachnospirales</taxon>
        <taxon>Lachnospiraceae</taxon>
        <taxon>Agathobacter</taxon>
    </lineage>
</organism>
<comment type="caution">
    <text evidence="2">The sequence shown here is derived from an EMBL/GenBank/DDBJ whole genome shotgun (WGS) entry which is preliminary data.</text>
</comment>
<proteinExistence type="predicted"/>
<dbReference type="Proteomes" id="UP001193670">
    <property type="component" value="Unassembled WGS sequence"/>
</dbReference>
<sequence length="145" mass="15773">MMLKSLKQKIAKVGIGLFCAGCVFLSSAAYSQAASYTAYALKLNKTNNFTSMHAKTTSDDYITNEVTAITNTSYANFWAVNNSKSKISNKYKQGVGTGSCNLIFTKSGYNSTNTQVGMGMENYQSQLSTAFVSGNVDFRQQKGWA</sequence>
<evidence type="ECO:0000313" key="2">
    <source>
        <dbReference type="EMBL" id="NSC27093.1"/>
    </source>
</evidence>